<keyword evidence="1" id="KW-0067">ATP-binding</keyword>
<sequence length="385" mass="41887">MQSESIVIGLMSGTSLDGIDASIVKIIESENGLNLEPVHFSTLSFSDGVKKKLLNLCNPEKARIEEISAMNMLMGELFAEASMKAIAEAGLTRDDILLISSHGQTIFHQPNAIIVDEREITSTMQIGDIGVIAERTGIMTVGDFRTRDMAVGGQGAPLVPYADYLFFRDEKVGRVLLNIGGISNITVIPPNCREEDVVAYDTGPGNMMIDAFTEWATNGKQTFDKDGAIAARGIVNESWLSELLKHPYFKQTAPKSTGREQFGIDYARKLWNEAELAGITNSDKIATITALTAKTIAMEILKHKDVGEVLVSGGGRYNPTLMRNISDFLPSEIKVNGTEASDFPADAKEAITFALLGYQCYRKRTNNLPSATGADKPVVMGKIAW</sequence>
<evidence type="ECO:0000256" key="1">
    <source>
        <dbReference type="HAMAP-Rule" id="MF_01270"/>
    </source>
</evidence>
<proteinExistence type="inferred from homology"/>
<dbReference type="InterPro" id="IPR005338">
    <property type="entry name" value="Anhydro_N_Ac-Mur_kinase"/>
</dbReference>
<keyword evidence="1" id="KW-0119">Carbohydrate metabolism</keyword>
<keyword evidence="1" id="KW-0547">Nucleotide-binding</keyword>
<dbReference type="GO" id="GO:0016301">
    <property type="term" value="F:kinase activity"/>
    <property type="evidence" value="ECO:0007669"/>
    <property type="project" value="UniProtKB-KW"/>
</dbReference>
<comment type="function">
    <text evidence="1">Catalyzes the specific phosphorylation of 1,6-anhydro-N-acetylmuramic acid (anhMurNAc) with the simultaneous cleavage of the 1,6-anhydro ring, generating MurNAc-6-P. Is required for the utilization of anhMurNAc either imported from the medium or derived from its own cell wall murein, and thus plays a role in cell wall recycling.</text>
</comment>
<dbReference type="STRING" id="930117.SAMN05216225_10353"/>
<dbReference type="CDD" id="cd24050">
    <property type="entry name" value="ASKHA_NBD_ANMK"/>
    <property type="match status" value="1"/>
</dbReference>
<dbReference type="SUPFAM" id="SSF53067">
    <property type="entry name" value="Actin-like ATPase domain"/>
    <property type="match status" value="1"/>
</dbReference>
<dbReference type="UniPathway" id="UPA00343"/>
<comment type="similarity">
    <text evidence="1">Belongs to the anhydro-N-acetylmuramic acid kinase family.</text>
</comment>
<comment type="pathway">
    <text evidence="1">Cell wall biogenesis; peptidoglycan recycling.</text>
</comment>
<dbReference type="InterPro" id="IPR043129">
    <property type="entry name" value="ATPase_NBD"/>
</dbReference>
<dbReference type="EMBL" id="FQVW01000035">
    <property type="protein sequence ID" value="SHG46658.1"/>
    <property type="molecule type" value="Genomic_DNA"/>
</dbReference>
<dbReference type="NCBIfam" id="NF007148">
    <property type="entry name" value="PRK09585.3-2"/>
    <property type="match status" value="1"/>
</dbReference>
<dbReference type="RefSeq" id="WP_072891291.1">
    <property type="nucleotide sequence ID" value="NZ_FQVW01000035.1"/>
</dbReference>
<dbReference type="GO" id="GO:0006040">
    <property type="term" value="P:amino sugar metabolic process"/>
    <property type="evidence" value="ECO:0007669"/>
    <property type="project" value="InterPro"/>
</dbReference>
<keyword evidence="1" id="KW-0808">Transferase</keyword>
<dbReference type="PANTHER" id="PTHR30605:SF0">
    <property type="entry name" value="ANHYDRO-N-ACETYLMURAMIC ACID KINASE"/>
    <property type="match status" value="1"/>
</dbReference>
<dbReference type="HAMAP" id="MF_01270">
    <property type="entry name" value="AnhMurNAc_kinase"/>
    <property type="match status" value="1"/>
</dbReference>
<dbReference type="GO" id="GO:0097175">
    <property type="term" value="P:1,6-anhydro-N-acetyl-beta-muramic acid catabolic process"/>
    <property type="evidence" value="ECO:0007669"/>
    <property type="project" value="UniProtKB-UniRule"/>
</dbReference>
<keyword evidence="1 2" id="KW-0418">Kinase</keyword>
<accession>A0A1M5K1J6</accession>
<comment type="pathway">
    <text evidence="1">Amino-sugar metabolism; 1,6-anhydro-N-acetylmuramate degradation.</text>
</comment>
<dbReference type="UniPathway" id="UPA00544"/>
<dbReference type="PANTHER" id="PTHR30605">
    <property type="entry name" value="ANHYDRO-N-ACETYLMURAMIC ACID KINASE"/>
    <property type="match status" value="1"/>
</dbReference>
<name>A0A1M5K1J6_9BACI</name>
<dbReference type="Proteomes" id="UP000183988">
    <property type="component" value="Unassembled WGS sequence"/>
</dbReference>
<dbReference type="Gene3D" id="3.30.420.40">
    <property type="match status" value="2"/>
</dbReference>
<gene>
    <name evidence="1" type="primary">anmK</name>
    <name evidence="2" type="ORF">SAMN05216225_10353</name>
</gene>
<reference evidence="2 3" key="1">
    <citation type="submission" date="2016-11" db="EMBL/GenBank/DDBJ databases">
        <authorList>
            <person name="Jaros S."/>
            <person name="Januszkiewicz K."/>
            <person name="Wedrychowicz H."/>
        </authorList>
    </citation>
    <scope>NUCLEOTIDE SEQUENCE [LARGE SCALE GENOMIC DNA]</scope>
    <source>
        <strain evidence="2 3">IBRC-M 10683</strain>
    </source>
</reference>
<dbReference type="GO" id="GO:0005524">
    <property type="term" value="F:ATP binding"/>
    <property type="evidence" value="ECO:0007669"/>
    <property type="project" value="UniProtKB-UniRule"/>
</dbReference>
<keyword evidence="3" id="KW-1185">Reference proteome</keyword>
<evidence type="ECO:0000313" key="2">
    <source>
        <dbReference type="EMBL" id="SHG46658.1"/>
    </source>
</evidence>
<protein>
    <recommendedName>
        <fullName evidence="1">Anhydro-N-acetylmuramic acid kinase</fullName>
        <ecNumber evidence="1">2.7.1.170</ecNumber>
    </recommendedName>
    <alternativeName>
        <fullName evidence="1">AnhMurNAc kinase</fullName>
    </alternativeName>
</protein>
<dbReference type="EC" id="2.7.1.170" evidence="1"/>
<dbReference type="Pfam" id="PF03702">
    <property type="entry name" value="AnmK"/>
    <property type="match status" value="1"/>
</dbReference>
<dbReference type="OrthoDB" id="9763949at2"/>
<dbReference type="AlphaFoldDB" id="A0A1M5K1J6"/>
<feature type="binding site" evidence="1">
    <location>
        <begin position="13"/>
        <end position="20"/>
    </location>
    <ligand>
        <name>ATP</name>
        <dbReference type="ChEBI" id="CHEBI:30616"/>
    </ligand>
</feature>
<evidence type="ECO:0000313" key="3">
    <source>
        <dbReference type="Proteomes" id="UP000183988"/>
    </source>
</evidence>
<dbReference type="GO" id="GO:0009254">
    <property type="term" value="P:peptidoglycan turnover"/>
    <property type="evidence" value="ECO:0007669"/>
    <property type="project" value="UniProtKB-UniRule"/>
</dbReference>
<dbReference type="GO" id="GO:0016773">
    <property type="term" value="F:phosphotransferase activity, alcohol group as acceptor"/>
    <property type="evidence" value="ECO:0007669"/>
    <property type="project" value="UniProtKB-UniRule"/>
</dbReference>
<organism evidence="2 3">
    <name type="scientific">Ornithinibacillus halophilus</name>
    <dbReference type="NCBI Taxonomy" id="930117"/>
    <lineage>
        <taxon>Bacteria</taxon>
        <taxon>Bacillati</taxon>
        <taxon>Bacillota</taxon>
        <taxon>Bacilli</taxon>
        <taxon>Bacillales</taxon>
        <taxon>Bacillaceae</taxon>
        <taxon>Ornithinibacillus</taxon>
    </lineage>
</organism>
<comment type="catalytic activity">
    <reaction evidence="1">
        <text>1,6-anhydro-N-acetyl-beta-muramate + ATP + H2O = N-acetyl-D-muramate 6-phosphate + ADP + H(+)</text>
        <dbReference type="Rhea" id="RHEA:24952"/>
        <dbReference type="ChEBI" id="CHEBI:15377"/>
        <dbReference type="ChEBI" id="CHEBI:15378"/>
        <dbReference type="ChEBI" id="CHEBI:30616"/>
        <dbReference type="ChEBI" id="CHEBI:58690"/>
        <dbReference type="ChEBI" id="CHEBI:58722"/>
        <dbReference type="ChEBI" id="CHEBI:456216"/>
        <dbReference type="EC" id="2.7.1.170"/>
    </reaction>
</comment>